<keyword evidence="11" id="KW-1185">Reference proteome</keyword>
<keyword evidence="3 7" id="KW-0732">Signal</keyword>
<dbReference type="InterPro" id="IPR022398">
    <property type="entry name" value="Peptidase_S8_His-AS"/>
</dbReference>
<dbReference type="GO" id="GO:0006508">
    <property type="term" value="P:proteolysis"/>
    <property type="evidence" value="ECO:0007669"/>
    <property type="project" value="UniProtKB-KW"/>
</dbReference>
<evidence type="ECO:0000313" key="11">
    <source>
        <dbReference type="Proteomes" id="UP000295703"/>
    </source>
</evidence>
<keyword evidence="4" id="KW-0378">Hydrolase</keyword>
<dbReference type="Gene3D" id="3.30.70.80">
    <property type="entry name" value="Peptidase S8 propeptide/proteinase inhibitor I9"/>
    <property type="match status" value="1"/>
</dbReference>
<dbReference type="InterPro" id="IPR000209">
    <property type="entry name" value="Peptidase_S8/S53_dom"/>
</dbReference>
<evidence type="ECO:0000256" key="4">
    <source>
        <dbReference type="ARBA" id="ARBA00022801"/>
    </source>
</evidence>
<dbReference type="InterPro" id="IPR015500">
    <property type="entry name" value="Peptidase_S8_subtilisin-rel"/>
</dbReference>
<evidence type="ECO:0000259" key="9">
    <source>
        <dbReference type="Pfam" id="PF05922"/>
    </source>
</evidence>
<feature type="signal peptide" evidence="7">
    <location>
        <begin position="1"/>
        <end position="21"/>
    </location>
</feature>
<evidence type="ECO:0000256" key="1">
    <source>
        <dbReference type="ARBA" id="ARBA00011073"/>
    </source>
</evidence>
<feature type="chain" id="PRO_5020608325" evidence="7">
    <location>
        <begin position="22"/>
        <end position="548"/>
    </location>
</feature>
<evidence type="ECO:0000256" key="2">
    <source>
        <dbReference type="ARBA" id="ARBA00022670"/>
    </source>
</evidence>
<gene>
    <name evidence="10" type="ORF">CTRI78_v007186</name>
</gene>
<accession>A0A4R8RFV8</accession>
<comment type="similarity">
    <text evidence="1 6">Belongs to the peptidase S8 family.</text>
</comment>
<feature type="domain" description="Peptidase S8/S53" evidence="8">
    <location>
        <begin position="143"/>
        <end position="531"/>
    </location>
</feature>
<dbReference type="Gene3D" id="3.40.50.200">
    <property type="entry name" value="Peptidase S8/S53 domain"/>
    <property type="match status" value="1"/>
</dbReference>
<dbReference type="SUPFAM" id="SSF52743">
    <property type="entry name" value="Subtilisin-like"/>
    <property type="match status" value="1"/>
</dbReference>
<dbReference type="SUPFAM" id="SSF54897">
    <property type="entry name" value="Protease propeptides/inhibitors"/>
    <property type="match status" value="1"/>
</dbReference>
<dbReference type="Pfam" id="PF05922">
    <property type="entry name" value="Inhibitor_I9"/>
    <property type="match status" value="1"/>
</dbReference>
<dbReference type="AlphaFoldDB" id="A0A4R8RFV8"/>
<dbReference type="InterPro" id="IPR036852">
    <property type="entry name" value="Peptidase_S8/S53_dom_sf"/>
</dbReference>
<dbReference type="PROSITE" id="PS00137">
    <property type="entry name" value="SUBTILASE_HIS"/>
    <property type="match status" value="1"/>
</dbReference>
<dbReference type="Pfam" id="PF00082">
    <property type="entry name" value="Peptidase_S8"/>
    <property type="match status" value="1"/>
</dbReference>
<dbReference type="PANTHER" id="PTHR10795">
    <property type="entry name" value="PROPROTEIN CONVERTASE SUBTILISIN/KEXIN"/>
    <property type="match status" value="1"/>
</dbReference>
<dbReference type="Gene3D" id="3.50.30.30">
    <property type="match status" value="1"/>
</dbReference>
<dbReference type="PRINTS" id="PR00723">
    <property type="entry name" value="SUBTILISIN"/>
</dbReference>
<name>A0A4R8RFV8_COLTR</name>
<dbReference type="PROSITE" id="PS00136">
    <property type="entry name" value="SUBTILASE_ASP"/>
    <property type="match status" value="1"/>
</dbReference>
<dbReference type="Proteomes" id="UP000295703">
    <property type="component" value="Unassembled WGS sequence"/>
</dbReference>
<keyword evidence="5" id="KW-0720">Serine protease</keyword>
<evidence type="ECO:0000256" key="7">
    <source>
        <dbReference type="SAM" id="SignalP"/>
    </source>
</evidence>
<evidence type="ECO:0000256" key="3">
    <source>
        <dbReference type="ARBA" id="ARBA00022729"/>
    </source>
</evidence>
<proteinExistence type="inferred from homology"/>
<dbReference type="EMBL" id="RYZW01000074">
    <property type="protein sequence ID" value="TDZ53109.1"/>
    <property type="molecule type" value="Genomic_DNA"/>
</dbReference>
<reference evidence="10 11" key="1">
    <citation type="submission" date="2018-12" db="EMBL/GenBank/DDBJ databases">
        <title>Genome sequence and assembly of Colletotrichum trifolii.</title>
        <authorList>
            <person name="Gan P."/>
            <person name="Shirasu K."/>
        </authorList>
    </citation>
    <scope>NUCLEOTIDE SEQUENCE [LARGE SCALE GENOMIC DNA]</scope>
    <source>
        <strain evidence="10 11">543-2</strain>
    </source>
</reference>
<protein>
    <submittedName>
        <fullName evidence="10">Subtilisin-like protease SBT1.7</fullName>
    </submittedName>
</protein>
<comment type="caution">
    <text evidence="10">The sequence shown here is derived from an EMBL/GenBank/DDBJ whole genome shotgun (WGS) entry which is preliminary data.</text>
</comment>
<dbReference type="STRING" id="5466.A0A4R8RFV8"/>
<keyword evidence="2 10" id="KW-0645">Protease</keyword>
<evidence type="ECO:0000256" key="6">
    <source>
        <dbReference type="PROSITE-ProRule" id="PRU01240"/>
    </source>
</evidence>
<dbReference type="InterPro" id="IPR045051">
    <property type="entry name" value="SBT"/>
</dbReference>
<organism evidence="10 11">
    <name type="scientific">Colletotrichum trifolii</name>
    <dbReference type="NCBI Taxonomy" id="5466"/>
    <lineage>
        <taxon>Eukaryota</taxon>
        <taxon>Fungi</taxon>
        <taxon>Dikarya</taxon>
        <taxon>Ascomycota</taxon>
        <taxon>Pezizomycotina</taxon>
        <taxon>Sordariomycetes</taxon>
        <taxon>Hypocreomycetidae</taxon>
        <taxon>Glomerellales</taxon>
        <taxon>Glomerellaceae</taxon>
        <taxon>Colletotrichum</taxon>
        <taxon>Colletotrichum orbiculare species complex</taxon>
    </lineage>
</organism>
<evidence type="ECO:0000256" key="5">
    <source>
        <dbReference type="ARBA" id="ARBA00022825"/>
    </source>
</evidence>
<evidence type="ECO:0000259" key="8">
    <source>
        <dbReference type="Pfam" id="PF00082"/>
    </source>
</evidence>
<dbReference type="CDD" id="cd02120">
    <property type="entry name" value="PA_subtilisin_like"/>
    <property type="match status" value="1"/>
</dbReference>
<dbReference type="InterPro" id="IPR010259">
    <property type="entry name" value="S8pro/Inhibitor_I9"/>
</dbReference>
<feature type="domain" description="Inhibitor I9" evidence="9">
    <location>
        <begin position="55"/>
        <end position="101"/>
    </location>
</feature>
<dbReference type="InterPro" id="IPR037045">
    <property type="entry name" value="S8pro/Inhibitor_I9_sf"/>
</dbReference>
<dbReference type="PROSITE" id="PS51892">
    <property type="entry name" value="SUBTILASE"/>
    <property type="match status" value="1"/>
</dbReference>
<evidence type="ECO:0000313" key="10">
    <source>
        <dbReference type="EMBL" id="TDZ53109.1"/>
    </source>
</evidence>
<dbReference type="InterPro" id="IPR023827">
    <property type="entry name" value="Peptidase_S8_Asp-AS"/>
</dbReference>
<dbReference type="GO" id="GO:0004252">
    <property type="term" value="F:serine-type endopeptidase activity"/>
    <property type="evidence" value="ECO:0007669"/>
    <property type="project" value="InterPro"/>
</dbReference>
<sequence>MAKLTWVMTALALFSAFPVSAEPSKNTYIVGKRAYPNDDGPVLQSFVHDSMDAISANSDDLLYIYEHAFTGYAARLTDDQVEALRNLPDILSVAPDQEYTIDTTRTAHFLGIEDTMSLMGQLDGNSSAHPESLDGLDVAEADSNIIIGIIDTGIWPEHPSFKDDGMGPVPAHWKGECVTGEQWTVENCNKKLIGARYFDKGFAAASGITSDSYALWQDTKSARDNHGHGTHVSSTAAGSEVAGAGFFGQATGTARGMAKNARLAMYKMCFGGGKCLISDYIAAMDKAIEDGVNIISCSFSGHSMFELTSMSATAVGGWRAMERGVFMTASAGNYGPRLASMTNQAPWLLTVAASTLDRDYPAYITLGNGNSYEGVSFHTNGDIDDVATVGDDETIPFIAGSSVGSINCLPGQLDPELVSGKVIFCTTRGVATKKDRADEVKNAGGRGVVFLGNLAQSQPDIFGLPVLDIDSDHGGDEVFEYAKGENATVNMQFHGSRIGIPAPQMAVFSSRGPAGRVPQLLKPDVTGPGFNILAGLPPPRDPENEYNK</sequence>
<comment type="caution">
    <text evidence="6">Lacks conserved residue(s) required for the propagation of feature annotation.</text>
</comment>